<evidence type="ECO:0000256" key="1">
    <source>
        <dbReference type="SAM" id="MobiDB-lite"/>
    </source>
</evidence>
<gene>
    <name evidence="3" type="ORF">HH215_14135</name>
</gene>
<reference evidence="3 4" key="1">
    <citation type="submission" date="2020-04" db="EMBL/GenBank/DDBJ databases">
        <title>Genome sequencing of novel species.</title>
        <authorList>
            <person name="Heo J."/>
            <person name="Kim S.-J."/>
            <person name="Kim J.-S."/>
            <person name="Hong S.-B."/>
            <person name="Kwon S.-W."/>
        </authorList>
    </citation>
    <scope>NUCLEOTIDE SEQUENCE [LARGE SCALE GENOMIC DNA]</scope>
    <source>
        <strain evidence="3 4">MFER-1</strain>
    </source>
</reference>
<evidence type="ECO:0000256" key="2">
    <source>
        <dbReference type="SAM" id="SignalP"/>
    </source>
</evidence>
<dbReference type="SUPFAM" id="SSF53850">
    <property type="entry name" value="Periplasmic binding protein-like II"/>
    <property type="match status" value="1"/>
</dbReference>
<evidence type="ECO:0000313" key="3">
    <source>
        <dbReference type="EMBL" id="QJD84215.1"/>
    </source>
</evidence>
<dbReference type="PROSITE" id="PS51257">
    <property type="entry name" value="PROKAR_LIPOPROTEIN"/>
    <property type="match status" value="1"/>
</dbReference>
<dbReference type="Gene3D" id="3.40.190.10">
    <property type="entry name" value="Periplasmic binding protein-like II"/>
    <property type="match status" value="2"/>
</dbReference>
<feature type="chain" id="PRO_5039059864" evidence="2">
    <location>
        <begin position="24"/>
        <end position="451"/>
    </location>
</feature>
<sequence>MNNKMKKPALTLMTLSMVALALAACGSNNDNSASSDPSPSASASASASSTPAESPAPEAGSVKLKFYAQYSGVEIPVYDAAKEAMKQIMPEVDVEFEVAAQDDEQKIKTYAAAGSLPDIFFASSGLIETLKKSDNLYVMDDIVKANNIEALLNDSSKPMLWNKDGHSYSVPNVGQWAGIIYYNKELFEQNGVKVPTMYSEMLEAVKAFKAKDITPLAVFAKEKWPAALLLDMAIVGSGDVGGLKKLDNGEGNFSEDAFVKGSQKISELVAAGLISKNAFNTTADDAAAQFASGKAAMYVNGAWSMANIFEKLGDKVDIMYTPLADTAGSWNMSGGGFNQGFAVSKNSKKAEIAAKYAALFSIEFAKQRVIQLADPNSILVEKLVPTNGLNTIQQKYSDDSVNFKTMTTFAWGYENAKFKTFIEDNSQKLLSGQKTDDFISDSNKALETARK</sequence>
<dbReference type="EMBL" id="CP051680">
    <property type="protein sequence ID" value="QJD84215.1"/>
    <property type="molecule type" value="Genomic_DNA"/>
</dbReference>
<feature type="signal peptide" evidence="2">
    <location>
        <begin position="1"/>
        <end position="23"/>
    </location>
</feature>
<dbReference type="Proteomes" id="UP000502248">
    <property type="component" value="Chromosome"/>
</dbReference>
<dbReference type="PANTHER" id="PTHR43649">
    <property type="entry name" value="ARABINOSE-BINDING PROTEIN-RELATED"/>
    <property type="match status" value="1"/>
</dbReference>
<feature type="region of interest" description="Disordered" evidence="1">
    <location>
        <begin position="28"/>
        <end position="58"/>
    </location>
</feature>
<organism evidence="3 4">
    <name type="scientific">Cohnella herbarum</name>
    <dbReference type="NCBI Taxonomy" id="2728023"/>
    <lineage>
        <taxon>Bacteria</taxon>
        <taxon>Bacillati</taxon>
        <taxon>Bacillota</taxon>
        <taxon>Bacilli</taxon>
        <taxon>Bacillales</taxon>
        <taxon>Paenibacillaceae</taxon>
        <taxon>Cohnella</taxon>
    </lineage>
</organism>
<evidence type="ECO:0000313" key="4">
    <source>
        <dbReference type="Proteomes" id="UP000502248"/>
    </source>
</evidence>
<protein>
    <submittedName>
        <fullName evidence="3">Extracellular solute-binding protein</fullName>
    </submittedName>
</protein>
<dbReference type="AlphaFoldDB" id="A0A7Z2ZLU9"/>
<keyword evidence="2" id="KW-0732">Signal</keyword>
<dbReference type="Pfam" id="PF01547">
    <property type="entry name" value="SBP_bac_1"/>
    <property type="match status" value="1"/>
</dbReference>
<proteinExistence type="predicted"/>
<name>A0A7Z2ZLU9_9BACL</name>
<dbReference type="InterPro" id="IPR006059">
    <property type="entry name" value="SBP"/>
</dbReference>
<dbReference type="RefSeq" id="WP_169280499.1">
    <property type="nucleotide sequence ID" value="NZ_CP051680.1"/>
</dbReference>
<accession>A0A7Z2ZLU9</accession>
<dbReference type="KEGG" id="cheb:HH215_14135"/>
<keyword evidence="4" id="KW-1185">Reference proteome</keyword>
<dbReference type="InterPro" id="IPR050490">
    <property type="entry name" value="Bact_solute-bd_prot1"/>
</dbReference>